<gene>
    <name evidence="3" type="ORF">PVAND_014002</name>
</gene>
<dbReference type="AlphaFoldDB" id="A0A9J6CRY3"/>
<feature type="compositionally biased region" description="Basic and acidic residues" evidence="1">
    <location>
        <begin position="142"/>
        <end position="152"/>
    </location>
</feature>
<dbReference type="Proteomes" id="UP001107558">
    <property type="component" value="Chromosome 1"/>
</dbReference>
<reference evidence="3" key="1">
    <citation type="submission" date="2021-03" db="EMBL/GenBank/DDBJ databases">
        <title>Chromosome level genome of the anhydrobiotic midge Polypedilum vanderplanki.</title>
        <authorList>
            <person name="Yoshida Y."/>
            <person name="Kikawada T."/>
            <person name="Gusev O."/>
        </authorList>
    </citation>
    <scope>NUCLEOTIDE SEQUENCE</scope>
    <source>
        <strain evidence="3">NIAS01</strain>
        <tissue evidence="3">Whole body or cell culture</tissue>
    </source>
</reference>
<protein>
    <submittedName>
        <fullName evidence="3">Uncharacterized protein</fullName>
    </submittedName>
</protein>
<evidence type="ECO:0000313" key="3">
    <source>
        <dbReference type="EMBL" id="KAG5684789.1"/>
    </source>
</evidence>
<evidence type="ECO:0000256" key="1">
    <source>
        <dbReference type="SAM" id="MobiDB-lite"/>
    </source>
</evidence>
<feature type="signal peptide" evidence="2">
    <location>
        <begin position="1"/>
        <end position="22"/>
    </location>
</feature>
<feature type="chain" id="PRO_5039917971" evidence="2">
    <location>
        <begin position="23"/>
        <end position="327"/>
    </location>
</feature>
<feature type="region of interest" description="Disordered" evidence="1">
    <location>
        <begin position="86"/>
        <end position="178"/>
    </location>
</feature>
<dbReference type="Pfam" id="PF16009">
    <property type="entry name" value="DUF4779"/>
    <property type="match status" value="1"/>
</dbReference>
<accession>A0A9J6CRY3</accession>
<feature type="compositionally biased region" description="Polar residues" evidence="1">
    <location>
        <begin position="153"/>
        <end position="164"/>
    </location>
</feature>
<evidence type="ECO:0000256" key="2">
    <source>
        <dbReference type="SAM" id="SignalP"/>
    </source>
</evidence>
<dbReference type="InterPro" id="IPR031959">
    <property type="entry name" value="DUF4779"/>
</dbReference>
<organism evidence="3 4">
    <name type="scientific">Polypedilum vanderplanki</name>
    <name type="common">Sleeping chironomid midge</name>
    <dbReference type="NCBI Taxonomy" id="319348"/>
    <lineage>
        <taxon>Eukaryota</taxon>
        <taxon>Metazoa</taxon>
        <taxon>Ecdysozoa</taxon>
        <taxon>Arthropoda</taxon>
        <taxon>Hexapoda</taxon>
        <taxon>Insecta</taxon>
        <taxon>Pterygota</taxon>
        <taxon>Neoptera</taxon>
        <taxon>Endopterygota</taxon>
        <taxon>Diptera</taxon>
        <taxon>Nematocera</taxon>
        <taxon>Chironomoidea</taxon>
        <taxon>Chironomidae</taxon>
        <taxon>Chironominae</taxon>
        <taxon>Polypedilum</taxon>
        <taxon>Polypedilum</taxon>
    </lineage>
</organism>
<feature type="compositionally biased region" description="Basic and acidic residues" evidence="1">
    <location>
        <begin position="165"/>
        <end position="178"/>
    </location>
</feature>
<proteinExistence type="predicted"/>
<name>A0A9J6CRY3_POLVA</name>
<keyword evidence="4" id="KW-1185">Reference proteome</keyword>
<sequence length="327" mass="38443">MCKSVKIFVFILANIVLTQSYANDYSYDKYGFKREGALSNSDESRYLKNNLRDQDGRLKSNIDSGVSYNLDANKNYHDVNKKKLGSTTDQLTHVQGENFENDKTHKRKHVKSGFTNSYHKDENGSKSSYYEDSDDTGGVMTFDKKHGTRGDNQETQYSEGQRNGISRDRYDDRKSGYDSRDLIDQQRYHAEDLGKQHGYVDNYKDGLSAGYEIVRRPYSDLYKHGHYSRHRDIEDYDRYNPSTHWGYNNRLPQSHNLHNFDSQPGASRDFQTRRKITIFEDPRDEFIDPKIDRFHDNGNYMTRSEITRRFDYGPADRTPLRMRFRGL</sequence>
<dbReference type="EMBL" id="JADBJN010000001">
    <property type="protein sequence ID" value="KAG5684789.1"/>
    <property type="molecule type" value="Genomic_DNA"/>
</dbReference>
<evidence type="ECO:0000313" key="4">
    <source>
        <dbReference type="Proteomes" id="UP001107558"/>
    </source>
</evidence>
<dbReference type="OrthoDB" id="6620482at2759"/>
<keyword evidence="2" id="KW-0732">Signal</keyword>
<comment type="caution">
    <text evidence="3">The sequence shown here is derived from an EMBL/GenBank/DDBJ whole genome shotgun (WGS) entry which is preliminary data.</text>
</comment>
<feature type="compositionally biased region" description="Polar residues" evidence="1">
    <location>
        <begin position="86"/>
        <end position="95"/>
    </location>
</feature>